<dbReference type="GO" id="GO:0003700">
    <property type="term" value="F:DNA-binding transcription factor activity"/>
    <property type="evidence" value="ECO:0007669"/>
    <property type="project" value="TreeGrafter"/>
</dbReference>
<reference evidence="8" key="1">
    <citation type="journal article" date="2021" name="PeerJ">
        <title>Extensive microbial diversity within the chicken gut microbiome revealed by metagenomics and culture.</title>
        <authorList>
            <person name="Gilroy R."/>
            <person name="Ravi A."/>
            <person name="Getino M."/>
            <person name="Pursley I."/>
            <person name="Horton D.L."/>
            <person name="Alikhan N.F."/>
            <person name="Baker D."/>
            <person name="Gharbi K."/>
            <person name="Hall N."/>
            <person name="Watson M."/>
            <person name="Adriaenssens E.M."/>
            <person name="Foster-Nyarko E."/>
            <person name="Jarju S."/>
            <person name="Secka A."/>
            <person name="Antonio M."/>
            <person name="Oren A."/>
            <person name="Chaudhuri R.R."/>
            <person name="La Ragione R."/>
            <person name="Hildebrand F."/>
            <person name="Pallen M.J."/>
        </authorList>
    </citation>
    <scope>NUCLEOTIDE SEQUENCE</scope>
    <source>
        <strain evidence="8">CHK195-9823</strain>
    </source>
</reference>
<protein>
    <recommendedName>
        <fullName evidence="5">Glycerol operon regulatory protein</fullName>
    </recommendedName>
</protein>
<evidence type="ECO:0000256" key="2">
    <source>
        <dbReference type="ARBA" id="ARBA00023125"/>
    </source>
</evidence>
<dbReference type="SMART" id="SM00346">
    <property type="entry name" value="HTH_ICLR"/>
    <property type="match status" value="1"/>
</dbReference>
<evidence type="ECO:0000259" key="7">
    <source>
        <dbReference type="PROSITE" id="PS51078"/>
    </source>
</evidence>
<organism evidence="8 9">
    <name type="scientific">Candidatus Blautia stercorigallinarum</name>
    <dbReference type="NCBI Taxonomy" id="2838501"/>
    <lineage>
        <taxon>Bacteria</taxon>
        <taxon>Bacillati</taxon>
        <taxon>Bacillota</taxon>
        <taxon>Clostridia</taxon>
        <taxon>Lachnospirales</taxon>
        <taxon>Lachnospiraceae</taxon>
        <taxon>Blautia</taxon>
    </lineage>
</organism>
<dbReference type="InterPro" id="IPR036390">
    <property type="entry name" value="WH_DNA-bd_sf"/>
</dbReference>
<dbReference type="PANTHER" id="PTHR30136:SF35">
    <property type="entry name" value="HTH-TYPE TRANSCRIPTIONAL REGULATOR RV1719"/>
    <property type="match status" value="1"/>
</dbReference>
<dbReference type="SUPFAM" id="SSF46785">
    <property type="entry name" value="Winged helix' DNA-binding domain"/>
    <property type="match status" value="1"/>
</dbReference>
<dbReference type="PROSITE" id="PS51078">
    <property type="entry name" value="ICLR_ED"/>
    <property type="match status" value="1"/>
</dbReference>
<dbReference type="Gene3D" id="3.30.450.40">
    <property type="match status" value="1"/>
</dbReference>
<accession>A0A9D1PBK6</accession>
<sequence length="252" mass="28193">MEDKNPIQVADRLFLVLETLADTGSVTLAELCRQLGLNKSTLHRLLSSLIYMGYVKQDSETGKYSLTLKLLGLSNKLLGHMDILDAVRPSLKYLAEETGETVHFVQLEGTDAVYIYKEESTQNSVRMVSKVGSRIPLYCSGVGKAMAADMEEPQIQAIWDNSTIRKLTPHTIIDYNQFLEKIKEVREKGYALDDEENELGVRCIAVSIPDYLGHPKYAFSISAPVARMSDERILQLSAIVLKTKKEMLSAMS</sequence>
<dbReference type="PANTHER" id="PTHR30136">
    <property type="entry name" value="HELIX-TURN-HELIX TRANSCRIPTIONAL REGULATOR, ICLR FAMILY"/>
    <property type="match status" value="1"/>
</dbReference>
<comment type="function">
    <text evidence="4">May be an activator protein for the gylABX operon.</text>
</comment>
<comment type="caution">
    <text evidence="8">The sequence shown here is derived from an EMBL/GenBank/DDBJ whole genome shotgun (WGS) entry which is preliminary data.</text>
</comment>
<feature type="domain" description="HTH iclR-type" evidence="6">
    <location>
        <begin position="7"/>
        <end position="68"/>
    </location>
</feature>
<dbReference type="AlphaFoldDB" id="A0A9D1PBK6"/>
<proteinExistence type="predicted"/>
<name>A0A9D1PBK6_9FIRM</name>
<dbReference type="InterPro" id="IPR014757">
    <property type="entry name" value="Tscrpt_reg_IclR_C"/>
</dbReference>
<dbReference type="GO" id="GO:0045892">
    <property type="term" value="P:negative regulation of DNA-templated transcription"/>
    <property type="evidence" value="ECO:0007669"/>
    <property type="project" value="TreeGrafter"/>
</dbReference>
<keyword evidence="2" id="KW-0238">DNA-binding</keyword>
<dbReference type="Pfam" id="PF01614">
    <property type="entry name" value="IclR_C"/>
    <property type="match status" value="1"/>
</dbReference>
<keyword evidence="3" id="KW-0804">Transcription</keyword>
<dbReference type="Gene3D" id="1.10.10.10">
    <property type="entry name" value="Winged helix-like DNA-binding domain superfamily/Winged helix DNA-binding domain"/>
    <property type="match status" value="1"/>
</dbReference>
<evidence type="ECO:0000313" key="8">
    <source>
        <dbReference type="EMBL" id="HIV37765.1"/>
    </source>
</evidence>
<dbReference type="GO" id="GO:0003677">
    <property type="term" value="F:DNA binding"/>
    <property type="evidence" value="ECO:0007669"/>
    <property type="project" value="UniProtKB-KW"/>
</dbReference>
<dbReference type="InterPro" id="IPR005471">
    <property type="entry name" value="Tscrpt_reg_IclR_N"/>
</dbReference>
<dbReference type="FunFam" id="1.10.10.10:FF:000056">
    <property type="entry name" value="IclR family transcriptional regulator"/>
    <property type="match status" value="1"/>
</dbReference>
<dbReference type="EMBL" id="DXIQ01000010">
    <property type="protein sequence ID" value="HIV37765.1"/>
    <property type="molecule type" value="Genomic_DNA"/>
</dbReference>
<evidence type="ECO:0000313" key="9">
    <source>
        <dbReference type="Proteomes" id="UP000886814"/>
    </source>
</evidence>
<dbReference type="InterPro" id="IPR029016">
    <property type="entry name" value="GAF-like_dom_sf"/>
</dbReference>
<dbReference type="Proteomes" id="UP000886814">
    <property type="component" value="Unassembled WGS sequence"/>
</dbReference>
<evidence type="ECO:0000256" key="5">
    <source>
        <dbReference type="ARBA" id="ARBA00070406"/>
    </source>
</evidence>
<gene>
    <name evidence="8" type="ORF">H9747_02005</name>
</gene>
<evidence type="ECO:0000256" key="1">
    <source>
        <dbReference type="ARBA" id="ARBA00023015"/>
    </source>
</evidence>
<evidence type="ECO:0000256" key="3">
    <source>
        <dbReference type="ARBA" id="ARBA00023163"/>
    </source>
</evidence>
<dbReference type="InterPro" id="IPR036388">
    <property type="entry name" value="WH-like_DNA-bd_sf"/>
</dbReference>
<evidence type="ECO:0000256" key="4">
    <source>
        <dbReference type="ARBA" id="ARBA00058938"/>
    </source>
</evidence>
<dbReference type="PROSITE" id="PS51077">
    <property type="entry name" value="HTH_ICLR"/>
    <property type="match status" value="1"/>
</dbReference>
<dbReference type="InterPro" id="IPR050707">
    <property type="entry name" value="HTH_MetabolicPath_Reg"/>
</dbReference>
<dbReference type="Pfam" id="PF09339">
    <property type="entry name" value="HTH_IclR"/>
    <property type="match status" value="1"/>
</dbReference>
<reference evidence="8" key="2">
    <citation type="submission" date="2021-04" db="EMBL/GenBank/DDBJ databases">
        <authorList>
            <person name="Gilroy R."/>
        </authorList>
    </citation>
    <scope>NUCLEOTIDE SEQUENCE</scope>
    <source>
        <strain evidence="8">CHK195-9823</strain>
    </source>
</reference>
<feature type="domain" description="IclR-ED" evidence="7">
    <location>
        <begin position="69"/>
        <end position="252"/>
    </location>
</feature>
<keyword evidence="1" id="KW-0805">Transcription regulation</keyword>
<dbReference type="SUPFAM" id="SSF55781">
    <property type="entry name" value="GAF domain-like"/>
    <property type="match status" value="1"/>
</dbReference>
<evidence type="ECO:0000259" key="6">
    <source>
        <dbReference type="PROSITE" id="PS51077"/>
    </source>
</evidence>